<evidence type="ECO:0000313" key="2">
    <source>
        <dbReference type="EMBL" id="EDM25665.1"/>
    </source>
</evidence>
<comment type="caution">
    <text evidence="2">The sequence shown here is derived from an EMBL/GenBank/DDBJ whole genome shotgun (WGS) entry which is preliminary data.</text>
</comment>
<evidence type="ECO:0000256" key="1">
    <source>
        <dbReference type="SAM" id="Phobius"/>
    </source>
</evidence>
<gene>
    <name evidence="2" type="ORF">LNTAR_12987</name>
</gene>
<protein>
    <submittedName>
        <fullName evidence="2">Uncharacterized protein</fullName>
    </submittedName>
</protein>
<sequence>MTYEGISSIRWLVIPILDIIFFNILLIQHFIKSDKILSFQSFDLSFLIDLFFVIPKRIHFP</sequence>
<accession>A6DRJ6</accession>
<keyword evidence="1" id="KW-0812">Transmembrane</keyword>
<dbReference type="AlphaFoldDB" id="A6DRJ6"/>
<proteinExistence type="predicted"/>
<evidence type="ECO:0000313" key="3">
    <source>
        <dbReference type="Proteomes" id="UP000004947"/>
    </source>
</evidence>
<reference evidence="2 3" key="1">
    <citation type="journal article" date="2010" name="J. Bacteriol.">
        <title>Genome sequence of Lentisphaera araneosa HTCC2155T, the type species of the order Lentisphaerales in the phylum Lentisphaerae.</title>
        <authorList>
            <person name="Thrash J.C."/>
            <person name="Cho J.C."/>
            <person name="Vergin K.L."/>
            <person name="Morris R.M."/>
            <person name="Giovannoni S.J."/>
        </authorList>
    </citation>
    <scope>NUCLEOTIDE SEQUENCE [LARGE SCALE GENOMIC DNA]</scope>
    <source>
        <strain evidence="2 3">HTCC2155</strain>
    </source>
</reference>
<organism evidence="2 3">
    <name type="scientific">Lentisphaera araneosa HTCC2155</name>
    <dbReference type="NCBI Taxonomy" id="313628"/>
    <lineage>
        <taxon>Bacteria</taxon>
        <taxon>Pseudomonadati</taxon>
        <taxon>Lentisphaerota</taxon>
        <taxon>Lentisphaeria</taxon>
        <taxon>Lentisphaerales</taxon>
        <taxon>Lentisphaeraceae</taxon>
        <taxon>Lentisphaera</taxon>
    </lineage>
</organism>
<name>A6DRJ6_9BACT</name>
<keyword evidence="3" id="KW-1185">Reference proteome</keyword>
<dbReference type="EMBL" id="ABCK01000025">
    <property type="protein sequence ID" value="EDM25665.1"/>
    <property type="molecule type" value="Genomic_DNA"/>
</dbReference>
<keyword evidence="1" id="KW-1133">Transmembrane helix</keyword>
<dbReference type="Proteomes" id="UP000004947">
    <property type="component" value="Unassembled WGS sequence"/>
</dbReference>
<feature type="transmembrane region" description="Helical" evidence="1">
    <location>
        <begin position="12"/>
        <end position="31"/>
    </location>
</feature>
<dbReference type="STRING" id="313628.LNTAR_12987"/>
<keyword evidence="1" id="KW-0472">Membrane</keyword>